<dbReference type="InterPro" id="IPR000504">
    <property type="entry name" value="RRM_dom"/>
</dbReference>
<protein>
    <submittedName>
        <fullName evidence="7">Nop15p</fullName>
    </submittedName>
</protein>
<dbReference type="CDD" id="cd12307">
    <property type="entry name" value="RRM_NIFK_like"/>
    <property type="match status" value="1"/>
</dbReference>
<evidence type="ECO:0000313" key="8">
    <source>
        <dbReference type="Proteomes" id="UP000022910"/>
    </source>
</evidence>
<dbReference type="AlphaFoldDB" id="A0A015LC11"/>
<dbReference type="SMR" id="A0A015LC11"/>
<evidence type="ECO:0000256" key="3">
    <source>
        <dbReference type="ARBA" id="ARBA00023242"/>
    </source>
</evidence>
<keyword evidence="5" id="KW-0175">Coiled coil</keyword>
<dbReference type="PROSITE" id="PS50102">
    <property type="entry name" value="RRM"/>
    <property type="match status" value="1"/>
</dbReference>
<name>A0A015LC11_RHIIW</name>
<dbReference type="SMART" id="SM00360">
    <property type="entry name" value="RRM"/>
    <property type="match status" value="1"/>
</dbReference>
<gene>
    <name evidence="7" type="ORF">RirG_253610</name>
</gene>
<dbReference type="Proteomes" id="UP000022910">
    <property type="component" value="Unassembled WGS sequence"/>
</dbReference>
<dbReference type="OMA" id="PWANISR"/>
<reference evidence="7 8" key="1">
    <citation type="submission" date="2014-02" db="EMBL/GenBank/DDBJ databases">
        <title>Single nucleus genome sequencing reveals high similarity among nuclei of an endomycorrhizal fungus.</title>
        <authorList>
            <person name="Lin K."/>
            <person name="Geurts R."/>
            <person name="Zhang Z."/>
            <person name="Limpens E."/>
            <person name="Saunders D.G."/>
            <person name="Mu D."/>
            <person name="Pang E."/>
            <person name="Cao H."/>
            <person name="Cha H."/>
            <person name="Lin T."/>
            <person name="Zhou Q."/>
            <person name="Shang Y."/>
            <person name="Li Y."/>
            <person name="Ivanov S."/>
            <person name="Sharma T."/>
            <person name="Velzen R.V."/>
            <person name="Ruijter N.D."/>
            <person name="Aanen D.K."/>
            <person name="Win J."/>
            <person name="Kamoun S."/>
            <person name="Bisseling T."/>
            <person name="Huang S."/>
        </authorList>
    </citation>
    <scope>NUCLEOTIDE SEQUENCE [LARGE SCALE GENOMIC DNA]</scope>
    <source>
        <strain evidence="8">DAOM197198w</strain>
    </source>
</reference>
<feature type="domain" description="RRM" evidence="6">
    <location>
        <begin position="72"/>
        <end position="150"/>
    </location>
</feature>
<evidence type="ECO:0000256" key="1">
    <source>
        <dbReference type="ARBA" id="ARBA00004604"/>
    </source>
</evidence>
<dbReference type="STRING" id="1432141.A0A015LC11"/>
<dbReference type="EMBL" id="JEMT01029307">
    <property type="protein sequence ID" value="EXX52368.1"/>
    <property type="molecule type" value="Genomic_DNA"/>
</dbReference>
<dbReference type="InterPro" id="IPR012677">
    <property type="entry name" value="Nucleotide-bd_a/b_plait_sf"/>
</dbReference>
<evidence type="ECO:0000259" key="6">
    <source>
        <dbReference type="PROSITE" id="PS50102"/>
    </source>
</evidence>
<evidence type="ECO:0000313" key="7">
    <source>
        <dbReference type="EMBL" id="EXX52368.1"/>
    </source>
</evidence>
<keyword evidence="2 4" id="KW-0694">RNA-binding</keyword>
<organism evidence="7 8">
    <name type="scientific">Rhizophagus irregularis (strain DAOM 197198w)</name>
    <name type="common">Glomus intraradices</name>
    <dbReference type="NCBI Taxonomy" id="1432141"/>
    <lineage>
        <taxon>Eukaryota</taxon>
        <taxon>Fungi</taxon>
        <taxon>Fungi incertae sedis</taxon>
        <taxon>Mucoromycota</taxon>
        <taxon>Glomeromycotina</taxon>
        <taxon>Glomeromycetes</taxon>
        <taxon>Glomerales</taxon>
        <taxon>Glomeraceae</taxon>
        <taxon>Rhizophagus</taxon>
    </lineage>
</organism>
<comment type="caution">
    <text evidence="7">The sequence shown here is derived from an EMBL/GenBank/DDBJ whole genome shotgun (WGS) entry which is preliminary data.</text>
</comment>
<dbReference type="PANTHER" id="PTHR46754">
    <property type="entry name" value="MKI67 FHA DOMAIN-INTERACTING NUCLEOLAR PHOSPHOPROTEIN"/>
    <property type="match status" value="1"/>
</dbReference>
<dbReference type="Pfam" id="PF00076">
    <property type="entry name" value="RRM_1"/>
    <property type="match status" value="1"/>
</dbReference>
<evidence type="ECO:0000256" key="5">
    <source>
        <dbReference type="SAM" id="Coils"/>
    </source>
</evidence>
<evidence type="ECO:0000256" key="2">
    <source>
        <dbReference type="ARBA" id="ARBA00022884"/>
    </source>
</evidence>
<evidence type="ECO:0000256" key="4">
    <source>
        <dbReference type="PROSITE-ProRule" id="PRU00176"/>
    </source>
</evidence>
<dbReference type="Gene3D" id="3.30.70.330">
    <property type="match status" value="1"/>
</dbReference>
<comment type="subcellular location">
    <subcellularLocation>
        <location evidence="1">Nucleus</location>
        <location evidence="1">Nucleolus</location>
    </subcellularLocation>
</comment>
<sequence length="248" mass="29108">MDKNEKEATFMKVSTEVLSSSEGEYSSDEDDYKVNYEIEGDTQTFSLDINNEKALKKKLETIKDKGDKTTPGVVYLGRIPHGFYEEQMQSYFEQFGTVTKLKLYRNKKTGKPKHFAFIEFASNEVAEIVAETMHNYPLFNRLLQCKIVPQEKINPYMWIGANKVYKPEPYLKMELKRRTKKKSLKQVENKIQKLVKKEEMKRKKLKDLGIDYDFPGYAACVMPKAKHIKFEDSEEKEIKKKKIKKITK</sequence>
<proteinExistence type="predicted"/>
<dbReference type="OrthoDB" id="21467at2759"/>
<keyword evidence="8" id="KW-1185">Reference proteome</keyword>
<accession>A0A015LC11</accession>
<keyword evidence="3" id="KW-0539">Nucleus</keyword>
<feature type="coiled-coil region" evidence="5">
    <location>
        <begin position="177"/>
        <end position="204"/>
    </location>
</feature>
<dbReference type="GO" id="GO:0003723">
    <property type="term" value="F:RNA binding"/>
    <property type="evidence" value="ECO:0007669"/>
    <property type="project" value="UniProtKB-UniRule"/>
</dbReference>
<dbReference type="GO" id="GO:0005730">
    <property type="term" value="C:nucleolus"/>
    <property type="evidence" value="ECO:0007669"/>
    <property type="project" value="UniProtKB-SubCell"/>
</dbReference>
<dbReference type="SUPFAM" id="SSF54928">
    <property type="entry name" value="RNA-binding domain, RBD"/>
    <property type="match status" value="1"/>
</dbReference>
<dbReference type="HOGENOM" id="CLU_025741_0_1_1"/>
<dbReference type="InterPro" id="IPR035979">
    <property type="entry name" value="RBD_domain_sf"/>
</dbReference>